<evidence type="ECO:0000313" key="1">
    <source>
        <dbReference type="EMBL" id="PSR32817.1"/>
    </source>
</evidence>
<sequence length="67" mass="7584">MWTVVYIAPTLAIAERLKQLLENEGMLVNLRRVDVDDVGRGNIEIQVPDGEAEEAHEIITENLGRLR</sequence>
<name>A0A2T2XEB6_9FIRM</name>
<proteinExistence type="predicted"/>
<dbReference type="Proteomes" id="UP000242972">
    <property type="component" value="Unassembled WGS sequence"/>
</dbReference>
<organism evidence="1 2">
    <name type="scientific">Sulfobacillus benefaciens</name>
    <dbReference type="NCBI Taxonomy" id="453960"/>
    <lineage>
        <taxon>Bacteria</taxon>
        <taxon>Bacillati</taxon>
        <taxon>Bacillota</taxon>
        <taxon>Clostridia</taxon>
        <taxon>Eubacteriales</taxon>
        <taxon>Clostridiales Family XVII. Incertae Sedis</taxon>
        <taxon>Sulfobacillus</taxon>
    </lineage>
</organism>
<dbReference type="EMBL" id="PXYW01000031">
    <property type="protein sequence ID" value="PSR32817.1"/>
    <property type="molecule type" value="Genomic_DNA"/>
</dbReference>
<evidence type="ECO:0008006" key="3">
    <source>
        <dbReference type="Google" id="ProtNLM"/>
    </source>
</evidence>
<reference evidence="1 2" key="1">
    <citation type="journal article" date="2014" name="BMC Genomics">
        <title>Comparison of environmental and isolate Sulfobacillus genomes reveals diverse carbon, sulfur, nitrogen, and hydrogen metabolisms.</title>
        <authorList>
            <person name="Justice N.B."/>
            <person name="Norman A."/>
            <person name="Brown C.T."/>
            <person name="Singh A."/>
            <person name="Thomas B.C."/>
            <person name="Banfield J.F."/>
        </authorList>
    </citation>
    <scope>NUCLEOTIDE SEQUENCE [LARGE SCALE GENOMIC DNA]</scope>
    <source>
        <strain evidence="1">AMDSBA4</strain>
    </source>
</reference>
<comment type="caution">
    <text evidence="1">The sequence shown here is derived from an EMBL/GenBank/DDBJ whole genome shotgun (WGS) entry which is preliminary data.</text>
</comment>
<evidence type="ECO:0000313" key="2">
    <source>
        <dbReference type="Proteomes" id="UP000242972"/>
    </source>
</evidence>
<dbReference type="AlphaFoldDB" id="A0A2T2XEB6"/>
<protein>
    <recommendedName>
        <fullName evidence="3">Glutamate decarboxylase</fullName>
    </recommendedName>
</protein>
<accession>A0A2T2XEB6</accession>
<gene>
    <name evidence="1" type="ORF">C7B46_12660</name>
</gene>